<dbReference type="EMBL" id="KZ293660">
    <property type="protein sequence ID" value="PBK91831.1"/>
    <property type="molecule type" value="Genomic_DNA"/>
</dbReference>
<protein>
    <submittedName>
        <fullName evidence="1">Uncharacterized protein</fullName>
    </submittedName>
</protein>
<keyword evidence="2" id="KW-1185">Reference proteome</keyword>
<accession>A0A2H3D9A0</accession>
<evidence type="ECO:0000313" key="2">
    <source>
        <dbReference type="Proteomes" id="UP000217790"/>
    </source>
</evidence>
<evidence type="ECO:0000313" key="1">
    <source>
        <dbReference type="EMBL" id="PBK91831.1"/>
    </source>
</evidence>
<dbReference type="InParanoid" id="A0A2H3D9A0"/>
<name>A0A2H3D9A0_ARMGA</name>
<organism evidence="1 2">
    <name type="scientific">Armillaria gallica</name>
    <name type="common">Bulbous honey fungus</name>
    <name type="synonym">Armillaria bulbosa</name>
    <dbReference type="NCBI Taxonomy" id="47427"/>
    <lineage>
        <taxon>Eukaryota</taxon>
        <taxon>Fungi</taxon>
        <taxon>Dikarya</taxon>
        <taxon>Basidiomycota</taxon>
        <taxon>Agaricomycotina</taxon>
        <taxon>Agaricomycetes</taxon>
        <taxon>Agaricomycetidae</taxon>
        <taxon>Agaricales</taxon>
        <taxon>Marasmiineae</taxon>
        <taxon>Physalacriaceae</taxon>
        <taxon>Armillaria</taxon>
    </lineage>
</organism>
<proteinExistence type="predicted"/>
<dbReference type="Proteomes" id="UP000217790">
    <property type="component" value="Unassembled WGS sequence"/>
</dbReference>
<reference evidence="2" key="1">
    <citation type="journal article" date="2017" name="Nat. Ecol. Evol.">
        <title>Genome expansion and lineage-specific genetic innovations in the forest pathogenic fungi Armillaria.</title>
        <authorList>
            <person name="Sipos G."/>
            <person name="Prasanna A.N."/>
            <person name="Walter M.C."/>
            <person name="O'Connor E."/>
            <person name="Balint B."/>
            <person name="Krizsan K."/>
            <person name="Kiss B."/>
            <person name="Hess J."/>
            <person name="Varga T."/>
            <person name="Slot J."/>
            <person name="Riley R."/>
            <person name="Boka B."/>
            <person name="Rigling D."/>
            <person name="Barry K."/>
            <person name="Lee J."/>
            <person name="Mihaltcheva S."/>
            <person name="LaButti K."/>
            <person name="Lipzen A."/>
            <person name="Waldron R."/>
            <person name="Moloney N.M."/>
            <person name="Sperisen C."/>
            <person name="Kredics L."/>
            <person name="Vagvoelgyi C."/>
            <person name="Patrignani A."/>
            <person name="Fitzpatrick D."/>
            <person name="Nagy I."/>
            <person name="Doyle S."/>
            <person name="Anderson J.B."/>
            <person name="Grigoriev I.V."/>
            <person name="Gueldener U."/>
            <person name="Muensterkoetter M."/>
            <person name="Nagy L.G."/>
        </authorList>
    </citation>
    <scope>NUCLEOTIDE SEQUENCE [LARGE SCALE GENOMIC DNA]</scope>
    <source>
        <strain evidence="2">Ar21-2</strain>
    </source>
</reference>
<sequence>MMSLRRPALLITKISHYQCCRRRVAYKMALATFDSRFLTSSLLEAALTCPPQTMVFLKKKRRCTSTELSTLTSLGFSFMVRCSG</sequence>
<dbReference type="AlphaFoldDB" id="A0A2H3D9A0"/>
<gene>
    <name evidence="1" type="ORF">ARMGADRAFT_188945</name>
</gene>